<dbReference type="AlphaFoldDB" id="A0AAV3XKP7"/>
<sequence length="82" mass="9361">MAVLIPDEVINAAKLSDVEMLQEIAIMLFQQERLTLAQASRLANMPRLHFQKLLAGRQIPVHYDVPELEAEVAMMQEIGYLR</sequence>
<organism evidence="1 2">
    <name type="scientific">Microseira wollei NIES-4236</name>
    <dbReference type="NCBI Taxonomy" id="2530354"/>
    <lineage>
        <taxon>Bacteria</taxon>
        <taxon>Bacillati</taxon>
        <taxon>Cyanobacteriota</taxon>
        <taxon>Cyanophyceae</taxon>
        <taxon>Oscillatoriophycideae</taxon>
        <taxon>Aerosakkonematales</taxon>
        <taxon>Aerosakkonemataceae</taxon>
        <taxon>Microseira</taxon>
    </lineage>
</organism>
<evidence type="ECO:0000313" key="2">
    <source>
        <dbReference type="Proteomes" id="UP001050975"/>
    </source>
</evidence>
<dbReference type="Proteomes" id="UP001050975">
    <property type="component" value="Unassembled WGS sequence"/>
</dbReference>
<protein>
    <submittedName>
        <fullName evidence="1">Uncharacterized protein</fullName>
    </submittedName>
</protein>
<dbReference type="EMBL" id="BLAY01000150">
    <property type="protein sequence ID" value="GET42156.1"/>
    <property type="molecule type" value="Genomic_DNA"/>
</dbReference>
<comment type="caution">
    <text evidence="1">The sequence shown here is derived from an EMBL/GenBank/DDBJ whole genome shotgun (WGS) entry which is preliminary data.</text>
</comment>
<gene>
    <name evidence="1" type="ORF">MiSe_69700</name>
</gene>
<name>A0AAV3XKP7_9CYAN</name>
<dbReference type="Pfam" id="PF03683">
    <property type="entry name" value="UPF0175"/>
    <property type="match status" value="1"/>
</dbReference>
<keyword evidence="2" id="KW-1185">Reference proteome</keyword>
<evidence type="ECO:0000313" key="1">
    <source>
        <dbReference type="EMBL" id="GET42156.1"/>
    </source>
</evidence>
<dbReference type="RefSeq" id="WP_226589278.1">
    <property type="nucleotide sequence ID" value="NZ_BLAY01000150.1"/>
</dbReference>
<accession>A0AAV3XKP7</accession>
<reference evidence="1" key="1">
    <citation type="submission" date="2019-10" db="EMBL/GenBank/DDBJ databases">
        <title>Draft genome sequece of Microseira wollei NIES-4236.</title>
        <authorList>
            <person name="Yamaguchi H."/>
            <person name="Suzuki S."/>
            <person name="Kawachi M."/>
        </authorList>
    </citation>
    <scope>NUCLEOTIDE SEQUENCE</scope>
    <source>
        <strain evidence="1">NIES-4236</strain>
    </source>
</reference>
<proteinExistence type="predicted"/>
<dbReference type="InterPro" id="IPR005368">
    <property type="entry name" value="UPF0175"/>
</dbReference>